<reference evidence="3" key="2">
    <citation type="submission" date="2025-09" db="UniProtKB">
        <authorList>
            <consortium name="Ensembl"/>
        </authorList>
    </citation>
    <scope>IDENTIFICATION</scope>
</reference>
<feature type="transmembrane region" description="Helical" evidence="2">
    <location>
        <begin position="119"/>
        <end position="140"/>
    </location>
</feature>
<keyword evidence="2" id="KW-0812">Transmembrane</keyword>
<name>A0A3B4AGS7_9GOBI</name>
<protein>
    <submittedName>
        <fullName evidence="3">Uncharacterized protein</fullName>
    </submittedName>
</protein>
<dbReference type="PANTHER" id="PTHR21325">
    <property type="entry name" value="PHOSPHOLIPASE B, PLB1"/>
    <property type="match status" value="1"/>
</dbReference>
<organism evidence="3 4">
    <name type="scientific">Periophthalmus magnuspinnatus</name>
    <dbReference type="NCBI Taxonomy" id="409849"/>
    <lineage>
        <taxon>Eukaryota</taxon>
        <taxon>Metazoa</taxon>
        <taxon>Chordata</taxon>
        <taxon>Craniata</taxon>
        <taxon>Vertebrata</taxon>
        <taxon>Euteleostomi</taxon>
        <taxon>Actinopterygii</taxon>
        <taxon>Neopterygii</taxon>
        <taxon>Teleostei</taxon>
        <taxon>Neoteleostei</taxon>
        <taxon>Acanthomorphata</taxon>
        <taxon>Gobiaria</taxon>
        <taxon>Gobiiformes</taxon>
        <taxon>Gobioidei</taxon>
        <taxon>Gobiidae</taxon>
        <taxon>Oxudercinae</taxon>
        <taxon>Periophthalmus</taxon>
    </lineage>
</organism>
<evidence type="ECO:0000256" key="1">
    <source>
        <dbReference type="SAM" id="MobiDB-lite"/>
    </source>
</evidence>
<dbReference type="AlphaFoldDB" id="A0A3B4AGS7"/>
<dbReference type="GO" id="GO:0006644">
    <property type="term" value="P:phospholipid metabolic process"/>
    <property type="evidence" value="ECO:0007669"/>
    <property type="project" value="TreeGrafter"/>
</dbReference>
<dbReference type="GO" id="GO:0050253">
    <property type="term" value="F:retinyl-palmitate esterase activity"/>
    <property type="evidence" value="ECO:0007669"/>
    <property type="project" value="TreeGrafter"/>
</dbReference>
<reference evidence="3" key="1">
    <citation type="submission" date="2025-08" db="UniProtKB">
        <authorList>
            <consortium name="Ensembl"/>
        </authorList>
    </citation>
    <scope>IDENTIFICATION</scope>
</reference>
<dbReference type="GO" id="GO:0004622">
    <property type="term" value="F:phosphatidylcholine lysophospholipase activity"/>
    <property type="evidence" value="ECO:0007669"/>
    <property type="project" value="TreeGrafter"/>
</dbReference>
<keyword evidence="2" id="KW-1133">Transmembrane helix</keyword>
<evidence type="ECO:0000313" key="4">
    <source>
        <dbReference type="Proteomes" id="UP000261520"/>
    </source>
</evidence>
<sequence>NQELQVFLCYVLQVETEKLVYSGRYDGREDFAVVAQPFFKNSIVPLNDEGSPDTTYFSEDCFHFSERGHSNMATALWNNMVRTKAYSEHLPPETTTSPPTPPPTTPSILPECENSVPVWLSPVLAVAGLLIGCAVTWLFFSCRAKKNKKTTTVEMNGTMF</sequence>
<accession>A0A3B4AGS7</accession>
<dbReference type="GO" id="GO:0031526">
    <property type="term" value="C:brush border membrane"/>
    <property type="evidence" value="ECO:0007669"/>
    <property type="project" value="TreeGrafter"/>
</dbReference>
<dbReference type="PANTHER" id="PTHR21325:SF52">
    <property type="entry name" value="PHOSPHOLIPASE B1, MEMBRANE-ASSOCIATED"/>
    <property type="match status" value="1"/>
</dbReference>
<dbReference type="STRING" id="409849.ENSPMGP00000015701"/>
<feature type="region of interest" description="Disordered" evidence="1">
    <location>
        <begin position="88"/>
        <end position="108"/>
    </location>
</feature>
<dbReference type="GO" id="GO:0004623">
    <property type="term" value="F:phospholipase A2 activity"/>
    <property type="evidence" value="ECO:0007669"/>
    <property type="project" value="TreeGrafter"/>
</dbReference>
<evidence type="ECO:0000256" key="2">
    <source>
        <dbReference type="SAM" id="Phobius"/>
    </source>
</evidence>
<dbReference type="Proteomes" id="UP000261520">
    <property type="component" value="Unplaced"/>
</dbReference>
<evidence type="ECO:0000313" key="3">
    <source>
        <dbReference type="Ensembl" id="ENSPMGP00000015701.1"/>
    </source>
</evidence>
<dbReference type="InterPro" id="IPR038885">
    <property type="entry name" value="PLB1"/>
</dbReference>
<keyword evidence="2" id="KW-0472">Membrane</keyword>
<proteinExistence type="predicted"/>
<dbReference type="Ensembl" id="ENSPMGT00000016750.1">
    <property type="protein sequence ID" value="ENSPMGP00000015701.1"/>
    <property type="gene ID" value="ENSPMGG00000012866.1"/>
</dbReference>
<keyword evidence="4" id="KW-1185">Reference proteome</keyword>